<organism evidence="2 3">
    <name type="scientific">Lentinus tigrinus ALCF2SS1-6</name>
    <dbReference type="NCBI Taxonomy" id="1328759"/>
    <lineage>
        <taxon>Eukaryota</taxon>
        <taxon>Fungi</taxon>
        <taxon>Dikarya</taxon>
        <taxon>Basidiomycota</taxon>
        <taxon>Agaricomycotina</taxon>
        <taxon>Agaricomycetes</taxon>
        <taxon>Polyporales</taxon>
        <taxon>Polyporaceae</taxon>
        <taxon>Lentinus</taxon>
    </lineage>
</organism>
<dbReference type="OrthoDB" id="2803146at2759"/>
<protein>
    <recommendedName>
        <fullName evidence="1">CxC2-like cysteine cluster KDZ transposase-associated domain-containing protein</fullName>
    </recommendedName>
</protein>
<accession>A0A5C2RUH9</accession>
<feature type="domain" description="CxC2-like cysteine cluster KDZ transposase-associated" evidence="1">
    <location>
        <begin position="69"/>
        <end position="176"/>
    </location>
</feature>
<reference evidence="2" key="1">
    <citation type="journal article" date="2018" name="Genome Biol. Evol.">
        <title>Genomics and development of Lentinus tigrinus, a white-rot wood-decaying mushroom with dimorphic fruiting bodies.</title>
        <authorList>
            <person name="Wu B."/>
            <person name="Xu Z."/>
            <person name="Knudson A."/>
            <person name="Carlson A."/>
            <person name="Chen N."/>
            <person name="Kovaka S."/>
            <person name="LaButti K."/>
            <person name="Lipzen A."/>
            <person name="Pennachio C."/>
            <person name="Riley R."/>
            <person name="Schakwitz W."/>
            <person name="Umezawa K."/>
            <person name="Ohm R.A."/>
            <person name="Grigoriev I.V."/>
            <person name="Nagy L.G."/>
            <person name="Gibbons J."/>
            <person name="Hibbett D."/>
        </authorList>
    </citation>
    <scope>NUCLEOTIDE SEQUENCE [LARGE SCALE GENOMIC DNA]</scope>
    <source>
        <strain evidence="2">ALCF2SS1-6</strain>
    </source>
</reference>
<feature type="non-terminal residue" evidence="2">
    <location>
        <position position="1"/>
    </location>
</feature>
<dbReference type="Pfam" id="PF18803">
    <property type="entry name" value="CxC2"/>
    <property type="match status" value="1"/>
</dbReference>
<dbReference type="InterPro" id="IPR041457">
    <property type="entry name" value="CxC2_KDZ-assoc"/>
</dbReference>
<sequence>YLAELLRLEGRGDFIGRSCPCGEKDVLYRCEDCCDVSLHCKECTLKTHLSHPMHHLRRWDGDHFARVTLKSLGLVVQLGHTPSENCTNPRIPWGDDFVLIDINGVHELSVCYCGCERAVPHHLQLLRTRWYPATSVSPKTAATFQVLETFHLLSVQSKLSAFEFYNTLSRRTDNTNVNTPKVC</sequence>
<proteinExistence type="predicted"/>
<evidence type="ECO:0000313" key="2">
    <source>
        <dbReference type="EMBL" id="RPD55282.1"/>
    </source>
</evidence>
<evidence type="ECO:0000259" key="1">
    <source>
        <dbReference type="Pfam" id="PF18803"/>
    </source>
</evidence>
<gene>
    <name evidence="2" type="ORF">L227DRAFT_510323</name>
</gene>
<dbReference type="EMBL" id="ML122297">
    <property type="protein sequence ID" value="RPD55282.1"/>
    <property type="molecule type" value="Genomic_DNA"/>
</dbReference>
<dbReference type="Proteomes" id="UP000313359">
    <property type="component" value="Unassembled WGS sequence"/>
</dbReference>
<keyword evidence="3" id="KW-1185">Reference proteome</keyword>
<dbReference type="AlphaFoldDB" id="A0A5C2RUH9"/>
<name>A0A5C2RUH9_9APHY</name>
<dbReference type="STRING" id="1328759.A0A5C2RUH9"/>
<evidence type="ECO:0000313" key="3">
    <source>
        <dbReference type="Proteomes" id="UP000313359"/>
    </source>
</evidence>